<protein>
    <submittedName>
        <fullName evidence="1">Uncharacterized protein</fullName>
    </submittedName>
</protein>
<comment type="caution">
    <text evidence="1">The sequence shown here is derived from an EMBL/GenBank/DDBJ whole genome shotgun (WGS) entry which is preliminary data.</text>
</comment>
<sequence length="86" mass="9476">MSAHDLRSLLDGVPDTWEIVLRRDRGWSPVLHAWRDAAEEAAAAFAYWSTRPGDVIAYAAYRAAQDREDAAQDAVAQTQTSLTSVS</sequence>
<reference evidence="1" key="1">
    <citation type="submission" date="2022-10" db="EMBL/GenBank/DDBJ databases">
        <title>The WGS of Solirubrobacter ginsenosidimutans DSM 21036.</title>
        <authorList>
            <person name="Jiang Z."/>
        </authorList>
    </citation>
    <scope>NUCLEOTIDE SEQUENCE</scope>
    <source>
        <strain evidence="1">DSM 21036</strain>
    </source>
</reference>
<organism evidence="1 2">
    <name type="scientific">Solirubrobacter ginsenosidimutans</name>
    <dbReference type="NCBI Taxonomy" id="490573"/>
    <lineage>
        <taxon>Bacteria</taxon>
        <taxon>Bacillati</taxon>
        <taxon>Actinomycetota</taxon>
        <taxon>Thermoleophilia</taxon>
        <taxon>Solirubrobacterales</taxon>
        <taxon>Solirubrobacteraceae</taxon>
        <taxon>Solirubrobacter</taxon>
    </lineage>
</organism>
<keyword evidence="2" id="KW-1185">Reference proteome</keyword>
<dbReference type="EMBL" id="JAPDOD010000042">
    <property type="protein sequence ID" value="MDA0165159.1"/>
    <property type="molecule type" value="Genomic_DNA"/>
</dbReference>
<dbReference type="Proteomes" id="UP001149140">
    <property type="component" value="Unassembled WGS sequence"/>
</dbReference>
<proteinExistence type="predicted"/>
<evidence type="ECO:0000313" key="1">
    <source>
        <dbReference type="EMBL" id="MDA0165159.1"/>
    </source>
</evidence>
<dbReference type="RefSeq" id="WP_270044416.1">
    <property type="nucleotide sequence ID" value="NZ_JAPDOD010000042.1"/>
</dbReference>
<gene>
    <name evidence="1" type="ORF">OM076_33125</name>
</gene>
<accession>A0A9X3MYH3</accession>
<name>A0A9X3MYH3_9ACTN</name>
<dbReference type="AlphaFoldDB" id="A0A9X3MYH3"/>
<evidence type="ECO:0000313" key="2">
    <source>
        <dbReference type="Proteomes" id="UP001149140"/>
    </source>
</evidence>